<feature type="region of interest" description="Disordered" evidence="1">
    <location>
        <begin position="1"/>
        <end position="51"/>
    </location>
</feature>
<organism evidence="2 4">
    <name type="scientific">Paraglaciecola chathamensis</name>
    <dbReference type="NCBI Taxonomy" id="368405"/>
    <lineage>
        <taxon>Bacteria</taxon>
        <taxon>Pseudomonadati</taxon>
        <taxon>Pseudomonadota</taxon>
        <taxon>Gammaproteobacteria</taxon>
        <taxon>Alteromonadales</taxon>
        <taxon>Alteromonadaceae</taxon>
        <taxon>Paraglaciecola</taxon>
    </lineage>
</organism>
<sequence length="150" mass="16570">MHVQSNSALAPLNENTRLSISGNELPSSGNKADQHSPAHQTKSEQGSGDVYDFTNMSRREYNQLVKAGEVPLGYVVLPADGIDLTSNTKAQMEAVQDEKINFIDYYQNRISYRESTGQSTENFRDVLSDLQKLQGKEVNPALSKGVNTYA</sequence>
<protein>
    <submittedName>
        <fullName evidence="2">Uncharacterized protein</fullName>
    </submittedName>
</protein>
<dbReference type="EMBL" id="JAEILT010000057">
    <property type="protein sequence ID" value="MBJ2138933.1"/>
    <property type="molecule type" value="Genomic_DNA"/>
</dbReference>
<dbReference type="Proteomes" id="UP000649232">
    <property type="component" value="Unassembled WGS sequence"/>
</dbReference>
<dbReference type="AlphaFoldDB" id="A0A8H9IES8"/>
<name>A0A8H9IES8_9ALTE</name>
<evidence type="ECO:0000313" key="3">
    <source>
        <dbReference type="EMBL" id="MBJ2138933.1"/>
    </source>
</evidence>
<gene>
    <name evidence="2" type="ORF">GCM10011274_43750</name>
    <name evidence="3" type="ORF">JEU11_21025</name>
</gene>
<proteinExistence type="predicted"/>
<evidence type="ECO:0000256" key="1">
    <source>
        <dbReference type="SAM" id="MobiDB-lite"/>
    </source>
</evidence>
<reference evidence="2" key="2">
    <citation type="submission" date="2020-09" db="EMBL/GenBank/DDBJ databases">
        <authorList>
            <person name="Sun Q."/>
            <person name="Kim S."/>
        </authorList>
    </citation>
    <scope>NUCLEOTIDE SEQUENCE</scope>
    <source>
        <strain evidence="2">KCTC 32337</strain>
    </source>
</reference>
<reference evidence="2 4" key="1">
    <citation type="journal article" date="2014" name="Int. J. Syst. Evol. Microbiol.">
        <title>Complete genome sequence of Corynebacterium casei LMG S-19264T (=DSM 44701T), isolated from a smear-ripened cheese.</title>
        <authorList>
            <consortium name="US DOE Joint Genome Institute (JGI-PGF)"/>
            <person name="Walter F."/>
            <person name="Albersmeier A."/>
            <person name="Kalinowski J."/>
            <person name="Ruckert C."/>
        </authorList>
    </citation>
    <scope>NUCLEOTIDE SEQUENCE [LARGE SCALE GENOMIC DNA]</scope>
    <source>
        <strain evidence="2 4">KCTC 32337</strain>
    </source>
</reference>
<dbReference type="Proteomes" id="UP000622604">
    <property type="component" value="Unassembled WGS sequence"/>
</dbReference>
<reference evidence="3 5" key="3">
    <citation type="submission" date="2020-12" db="EMBL/GenBank/DDBJ databases">
        <title>Draft genome sequences of nine environmental bacterial isolates colonizing plastic.</title>
        <authorList>
            <person name="Borre I."/>
            <person name="Sonnenschein E.C."/>
        </authorList>
    </citation>
    <scope>NUCLEOTIDE SEQUENCE [LARGE SCALE GENOMIC DNA]</scope>
    <source>
        <strain evidence="3 5">IB30</strain>
    </source>
</reference>
<evidence type="ECO:0000313" key="2">
    <source>
        <dbReference type="EMBL" id="GGZ81125.1"/>
    </source>
</evidence>
<feature type="compositionally biased region" description="Polar residues" evidence="1">
    <location>
        <begin position="1"/>
        <end position="46"/>
    </location>
</feature>
<evidence type="ECO:0000313" key="5">
    <source>
        <dbReference type="Proteomes" id="UP000649232"/>
    </source>
</evidence>
<comment type="caution">
    <text evidence="2">The sequence shown here is derived from an EMBL/GenBank/DDBJ whole genome shotgun (WGS) entry which is preliminary data.</text>
</comment>
<dbReference type="RefSeq" id="WP_007990797.1">
    <property type="nucleotide sequence ID" value="NZ_BMZC01000018.1"/>
</dbReference>
<evidence type="ECO:0000313" key="4">
    <source>
        <dbReference type="Proteomes" id="UP000622604"/>
    </source>
</evidence>
<dbReference type="EMBL" id="BMZC01000018">
    <property type="protein sequence ID" value="GGZ81125.1"/>
    <property type="molecule type" value="Genomic_DNA"/>
</dbReference>
<accession>A0A8H9IES8</accession>